<name>A0A9D4Q5T3_RHISA</name>
<comment type="caution">
    <text evidence="3">The sequence shown here is derived from an EMBL/GenBank/DDBJ whole genome shotgun (WGS) entry which is preliminary data.</text>
</comment>
<proteinExistence type="predicted"/>
<feature type="transmembrane region" description="Helical" evidence="1">
    <location>
        <begin position="45"/>
        <end position="63"/>
    </location>
</feature>
<accession>A0A9D4Q5T3</accession>
<keyword evidence="4" id="KW-1185">Reference proteome</keyword>
<keyword evidence="2" id="KW-0732">Signal</keyword>
<reference evidence="3" key="2">
    <citation type="submission" date="2021-09" db="EMBL/GenBank/DDBJ databases">
        <authorList>
            <person name="Jia N."/>
            <person name="Wang J."/>
            <person name="Shi W."/>
            <person name="Du L."/>
            <person name="Sun Y."/>
            <person name="Zhan W."/>
            <person name="Jiang J."/>
            <person name="Wang Q."/>
            <person name="Zhang B."/>
            <person name="Ji P."/>
            <person name="Sakyi L.B."/>
            <person name="Cui X."/>
            <person name="Yuan T."/>
            <person name="Jiang B."/>
            <person name="Yang W."/>
            <person name="Lam T.T.-Y."/>
            <person name="Chang Q."/>
            <person name="Ding S."/>
            <person name="Wang X."/>
            <person name="Zhu J."/>
            <person name="Ruan X."/>
            <person name="Zhao L."/>
            <person name="Wei J."/>
            <person name="Que T."/>
            <person name="Du C."/>
            <person name="Cheng J."/>
            <person name="Dai P."/>
            <person name="Han X."/>
            <person name="Huang E."/>
            <person name="Gao Y."/>
            <person name="Liu J."/>
            <person name="Shao H."/>
            <person name="Ye R."/>
            <person name="Li L."/>
            <person name="Wei W."/>
            <person name="Wang X."/>
            <person name="Wang C."/>
            <person name="Huo Q."/>
            <person name="Li W."/>
            <person name="Guo W."/>
            <person name="Chen H."/>
            <person name="Chen S."/>
            <person name="Zhou L."/>
            <person name="Zhou L."/>
            <person name="Ni X."/>
            <person name="Tian J."/>
            <person name="Zhou Y."/>
            <person name="Sheng Y."/>
            <person name="Liu T."/>
            <person name="Pan Y."/>
            <person name="Xia L."/>
            <person name="Li J."/>
            <person name="Zhao F."/>
            <person name="Cao W."/>
        </authorList>
    </citation>
    <scope>NUCLEOTIDE SEQUENCE</scope>
    <source>
        <strain evidence="3">Rsan-2018</strain>
        <tissue evidence="3">Larvae</tissue>
    </source>
</reference>
<dbReference type="EMBL" id="JABSTV010001248">
    <property type="protein sequence ID" value="KAH7968497.1"/>
    <property type="molecule type" value="Genomic_DNA"/>
</dbReference>
<evidence type="ECO:0000313" key="4">
    <source>
        <dbReference type="Proteomes" id="UP000821837"/>
    </source>
</evidence>
<dbReference type="Proteomes" id="UP000821837">
    <property type="component" value="Unassembled WGS sequence"/>
</dbReference>
<evidence type="ECO:0000256" key="2">
    <source>
        <dbReference type="SAM" id="SignalP"/>
    </source>
</evidence>
<evidence type="ECO:0000256" key="1">
    <source>
        <dbReference type="SAM" id="Phobius"/>
    </source>
</evidence>
<evidence type="ECO:0008006" key="5">
    <source>
        <dbReference type="Google" id="ProtNLM"/>
    </source>
</evidence>
<organism evidence="3 4">
    <name type="scientific">Rhipicephalus sanguineus</name>
    <name type="common">Brown dog tick</name>
    <name type="synonym">Ixodes sanguineus</name>
    <dbReference type="NCBI Taxonomy" id="34632"/>
    <lineage>
        <taxon>Eukaryota</taxon>
        <taxon>Metazoa</taxon>
        <taxon>Ecdysozoa</taxon>
        <taxon>Arthropoda</taxon>
        <taxon>Chelicerata</taxon>
        <taxon>Arachnida</taxon>
        <taxon>Acari</taxon>
        <taxon>Parasitiformes</taxon>
        <taxon>Ixodida</taxon>
        <taxon>Ixodoidea</taxon>
        <taxon>Ixodidae</taxon>
        <taxon>Rhipicephalinae</taxon>
        <taxon>Rhipicephalus</taxon>
        <taxon>Rhipicephalus</taxon>
    </lineage>
</organism>
<dbReference type="AlphaFoldDB" id="A0A9D4Q5T3"/>
<keyword evidence="1" id="KW-0472">Membrane</keyword>
<feature type="chain" id="PRO_5039130309" description="Secreted protein" evidence="2">
    <location>
        <begin position="22"/>
        <end position="198"/>
    </location>
</feature>
<keyword evidence="1" id="KW-0812">Transmembrane</keyword>
<sequence length="198" mass="20787">MRLIPLTLIAALLANVALVNGYSVYINVTSEAPTDVVQASRSDPALPFPVVLAFAAPVIALALGALKPVLLAVGLIFLTFFGLMFVPVLGEALQASLREFGSALTESLPPSLGRDMLPVVGLDTEACRTRAVCEITEEAVRKHPTVAAMLRSLTAAVQAHGNSESLLKGLLGGLSGLGCESLYPTCAQSPFDEFLEMH</sequence>
<evidence type="ECO:0000313" key="3">
    <source>
        <dbReference type="EMBL" id="KAH7968497.1"/>
    </source>
</evidence>
<dbReference type="VEuPathDB" id="VectorBase:RSAN_048313"/>
<protein>
    <recommendedName>
        <fullName evidence="5">Secreted protein</fullName>
    </recommendedName>
</protein>
<feature type="signal peptide" evidence="2">
    <location>
        <begin position="1"/>
        <end position="21"/>
    </location>
</feature>
<gene>
    <name evidence="3" type="ORF">HPB52_009016</name>
</gene>
<feature type="transmembrane region" description="Helical" evidence="1">
    <location>
        <begin position="70"/>
        <end position="90"/>
    </location>
</feature>
<keyword evidence="1" id="KW-1133">Transmembrane helix</keyword>
<reference evidence="3" key="1">
    <citation type="journal article" date="2020" name="Cell">
        <title>Large-Scale Comparative Analyses of Tick Genomes Elucidate Their Genetic Diversity and Vector Capacities.</title>
        <authorList>
            <consortium name="Tick Genome and Microbiome Consortium (TIGMIC)"/>
            <person name="Jia N."/>
            <person name="Wang J."/>
            <person name="Shi W."/>
            <person name="Du L."/>
            <person name="Sun Y."/>
            <person name="Zhan W."/>
            <person name="Jiang J.F."/>
            <person name="Wang Q."/>
            <person name="Zhang B."/>
            <person name="Ji P."/>
            <person name="Bell-Sakyi L."/>
            <person name="Cui X.M."/>
            <person name="Yuan T.T."/>
            <person name="Jiang B.G."/>
            <person name="Yang W.F."/>
            <person name="Lam T.T."/>
            <person name="Chang Q.C."/>
            <person name="Ding S.J."/>
            <person name="Wang X.J."/>
            <person name="Zhu J.G."/>
            <person name="Ruan X.D."/>
            <person name="Zhao L."/>
            <person name="Wei J.T."/>
            <person name="Ye R.Z."/>
            <person name="Que T.C."/>
            <person name="Du C.H."/>
            <person name="Zhou Y.H."/>
            <person name="Cheng J.X."/>
            <person name="Dai P.F."/>
            <person name="Guo W.B."/>
            <person name="Han X.H."/>
            <person name="Huang E.J."/>
            <person name="Li L.F."/>
            <person name="Wei W."/>
            <person name="Gao Y.C."/>
            <person name="Liu J.Z."/>
            <person name="Shao H.Z."/>
            <person name="Wang X."/>
            <person name="Wang C.C."/>
            <person name="Yang T.C."/>
            <person name="Huo Q.B."/>
            <person name="Li W."/>
            <person name="Chen H.Y."/>
            <person name="Chen S.E."/>
            <person name="Zhou L.G."/>
            <person name="Ni X.B."/>
            <person name="Tian J.H."/>
            <person name="Sheng Y."/>
            <person name="Liu T."/>
            <person name="Pan Y.S."/>
            <person name="Xia L.Y."/>
            <person name="Li J."/>
            <person name="Zhao F."/>
            <person name="Cao W.C."/>
        </authorList>
    </citation>
    <scope>NUCLEOTIDE SEQUENCE</scope>
    <source>
        <strain evidence="3">Rsan-2018</strain>
    </source>
</reference>